<comment type="function">
    <text evidence="7 10">Participates actively in the response to hyperosmotic and heat shock by preventing the aggregation of stress-denatured proteins, in association with DnaK and GrpE. It is the nucleotide exchange factor for DnaK and may function as a thermosensor. Unfolded proteins bind initially to DnaJ; upon interaction with the DnaJ-bound protein, DnaK hydrolyzes its bound ATP, resulting in the formation of a stable complex. GrpE releases ADP from DnaK; ATP binding to DnaK triggers the release of the substrate protein, thus completing the reaction cycle. Several rounds of ATP-dependent interactions between DnaJ, DnaK and GrpE are required for fully efficient folding.</text>
</comment>
<dbReference type="FunFam" id="2.30.22.10:FF:000001">
    <property type="entry name" value="Protein GrpE"/>
    <property type="match status" value="1"/>
</dbReference>
<dbReference type="Gene3D" id="2.30.22.10">
    <property type="entry name" value="Head domain of nucleotide exchange factor GrpE"/>
    <property type="match status" value="1"/>
</dbReference>
<keyword evidence="6 10" id="KW-0143">Chaperone</keyword>
<dbReference type="GO" id="GO:0042803">
    <property type="term" value="F:protein homodimerization activity"/>
    <property type="evidence" value="ECO:0007669"/>
    <property type="project" value="InterPro"/>
</dbReference>
<evidence type="ECO:0000256" key="10">
    <source>
        <dbReference type="HAMAP-Rule" id="MF_01151"/>
    </source>
</evidence>
<accession>A0A8J6NX32</accession>
<dbReference type="SUPFAM" id="SSF58014">
    <property type="entry name" value="Coiled-coil domain of nucleotide exchange factor GrpE"/>
    <property type="match status" value="1"/>
</dbReference>
<dbReference type="HAMAP" id="MF_01151">
    <property type="entry name" value="GrpE"/>
    <property type="match status" value="1"/>
</dbReference>
<protein>
    <recommendedName>
        <fullName evidence="8 10">Protein GrpE</fullName>
    </recommendedName>
    <alternativeName>
        <fullName evidence="9 10">HSP-70 cofactor</fullName>
    </alternativeName>
</protein>
<dbReference type="Proteomes" id="UP000603434">
    <property type="component" value="Unassembled WGS sequence"/>
</dbReference>
<dbReference type="NCBIfam" id="NF010738">
    <property type="entry name" value="PRK14140.1"/>
    <property type="match status" value="1"/>
</dbReference>
<dbReference type="Gene3D" id="3.90.20.20">
    <property type="match status" value="1"/>
</dbReference>
<comment type="similarity">
    <text evidence="2 10 11">Belongs to the GrpE family.</text>
</comment>
<dbReference type="AlphaFoldDB" id="A0A8J6NX32"/>
<dbReference type="PANTHER" id="PTHR21237">
    <property type="entry name" value="GRPE PROTEIN"/>
    <property type="match status" value="1"/>
</dbReference>
<evidence type="ECO:0000256" key="4">
    <source>
        <dbReference type="ARBA" id="ARBA00022490"/>
    </source>
</evidence>
<evidence type="ECO:0000256" key="2">
    <source>
        <dbReference type="ARBA" id="ARBA00009054"/>
    </source>
</evidence>
<evidence type="ECO:0000256" key="5">
    <source>
        <dbReference type="ARBA" id="ARBA00023016"/>
    </source>
</evidence>
<keyword evidence="5 10" id="KW-0346">Stress response</keyword>
<proteinExistence type="inferred from homology"/>
<dbReference type="InterPro" id="IPR000740">
    <property type="entry name" value="GrpE"/>
</dbReference>
<dbReference type="PANTHER" id="PTHR21237:SF23">
    <property type="entry name" value="GRPE PROTEIN HOMOLOG, MITOCHONDRIAL"/>
    <property type="match status" value="1"/>
</dbReference>
<dbReference type="GO" id="GO:0006457">
    <property type="term" value="P:protein folding"/>
    <property type="evidence" value="ECO:0007669"/>
    <property type="project" value="InterPro"/>
</dbReference>
<dbReference type="InterPro" id="IPR009012">
    <property type="entry name" value="GrpE_head"/>
</dbReference>
<dbReference type="GO" id="GO:0051087">
    <property type="term" value="F:protein-folding chaperone binding"/>
    <property type="evidence" value="ECO:0007669"/>
    <property type="project" value="InterPro"/>
</dbReference>
<evidence type="ECO:0000256" key="11">
    <source>
        <dbReference type="RuleBase" id="RU004478"/>
    </source>
</evidence>
<gene>
    <name evidence="10 13" type="primary">grpE</name>
    <name evidence="13" type="ORF">H8E23_13020</name>
</gene>
<keyword evidence="4 10" id="KW-0963">Cytoplasm</keyword>
<evidence type="ECO:0000256" key="8">
    <source>
        <dbReference type="ARBA" id="ARBA00072274"/>
    </source>
</evidence>
<dbReference type="InterPro" id="IPR013805">
    <property type="entry name" value="GrpE_CC"/>
</dbReference>
<dbReference type="NCBIfam" id="NF010748">
    <property type="entry name" value="PRK14150.1"/>
    <property type="match status" value="1"/>
</dbReference>
<dbReference type="PRINTS" id="PR00773">
    <property type="entry name" value="GRPEPROTEIN"/>
</dbReference>
<dbReference type="CDD" id="cd00446">
    <property type="entry name" value="GrpE"/>
    <property type="match status" value="1"/>
</dbReference>
<feature type="compositionally biased region" description="Basic and acidic residues" evidence="12">
    <location>
        <begin position="22"/>
        <end position="36"/>
    </location>
</feature>
<comment type="subunit">
    <text evidence="3 10">Homodimer.</text>
</comment>
<feature type="compositionally biased region" description="Polar residues" evidence="12">
    <location>
        <begin position="8"/>
        <end position="21"/>
    </location>
</feature>
<dbReference type="Pfam" id="PF01025">
    <property type="entry name" value="GrpE"/>
    <property type="match status" value="1"/>
</dbReference>
<evidence type="ECO:0000313" key="14">
    <source>
        <dbReference type="Proteomes" id="UP000603434"/>
    </source>
</evidence>
<organism evidence="13 14">
    <name type="scientific">Candidatus Desulfatibia profunda</name>
    <dbReference type="NCBI Taxonomy" id="2841695"/>
    <lineage>
        <taxon>Bacteria</taxon>
        <taxon>Pseudomonadati</taxon>
        <taxon>Thermodesulfobacteriota</taxon>
        <taxon>Desulfobacteria</taxon>
        <taxon>Desulfobacterales</taxon>
        <taxon>Desulfobacterales incertae sedis</taxon>
        <taxon>Candidatus Desulfatibia</taxon>
    </lineage>
</organism>
<evidence type="ECO:0000256" key="6">
    <source>
        <dbReference type="ARBA" id="ARBA00023186"/>
    </source>
</evidence>
<reference evidence="13 14" key="1">
    <citation type="submission" date="2020-08" db="EMBL/GenBank/DDBJ databases">
        <title>Bridging the membrane lipid divide: bacteria of the FCB group superphylum have the potential to synthesize archaeal ether lipids.</title>
        <authorList>
            <person name="Villanueva L."/>
            <person name="Von Meijenfeldt F.A.B."/>
            <person name="Westbye A.B."/>
            <person name="Yadav S."/>
            <person name="Hopmans E.C."/>
            <person name="Dutilh B.E."/>
            <person name="Sinninghe Damste J.S."/>
        </authorList>
    </citation>
    <scope>NUCLEOTIDE SEQUENCE [LARGE SCALE GENOMIC DNA]</scope>
    <source>
        <strain evidence="13">NIOZ-UU30</strain>
    </source>
</reference>
<evidence type="ECO:0000256" key="3">
    <source>
        <dbReference type="ARBA" id="ARBA00011738"/>
    </source>
</evidence>
<evidence type="ECO:0000256" key="1">
    <source>
        <dbReference type="ARBA" id="ARBA00004496"/>
    </source>
</evidence>
<evidence type="ECO:0000313" key="13">
    <source>
        <dbReference type="EMBL" id="MBC8362308.1"/>
    </source>
</evidence>
<sequence length="226" mass="25747">MGEKRQAKIQTENQQTDTESESLPKSDPDQGVRAETADPLSELKTQLESAQKEAGENYDRLLRVSADFENYKKRSAREMEDFRKFANESLIKALLPVIDNLERALDSAGNNQHVNDAFVEGVQLTLSEVLKIFEKFNVNPIESLEKPFDPGFHQAVMQQETDNYPDKTVLTELQKGYLMHAKLIRPAMVVVSKKKEMPENQENDERLEITKKEMIISDSEEDTANG</sequence>
<feature type="region of interest" description="Disordered" evidence="12">
    <location>
        <begin position="1"/>
        <end position="41"/>
    </location>
</feature>
<dbReference type="SUPFAM" id="SSF51064">
    <property type="entry name" value="Head domain of nucleotide exchange factor GrpE"/>
    <property type="match status" value="1"/>
</dbReference>
<dbReference type="GO" id="GO:0051082">
    <property type="term" value="F:unfolded protein binding"/>
    <property type="evidence" value="ECO:0007669"/>
    <property type="project" value="TreeGrafter"/>
</dbReference>
<comment type="subcellular location">
    <subcellularLocation>
        <location evidence="1 10">Cytoplasm</location>
    </subcellularLocation>
</comment>
<dbReference type="GO" id="GO:0000774">
    <property type="term" value="F:adenyl-nucleotide exchange factor activity"/>
    <property type="evidence" value="ECO:0007669"/>
    <property type="project" value="InterPro"/>
</dbReference>
<dbReference type="GO" id="GO:0005737">
    <property type="term" value="C:cytoplasm"/>
    <property type="evidence" value="ECO:0007669"/>
    <property type="project" value="UniProtKB-SubCell"/>
</dbReference>
<dbReference type="EMBL" id="JACNJH010000180">
    <property type="protein sequence ID" value="MBC8362308.1"/>
    <property type="molecule type" value="Genomic_DNA"/>
</dbReference>
<evidence type="ECO:0000256" key="12">
    <source>
        <dbReference type="SAM" id="MobiDB-lite"/>
    </source>
</evidence>
<evidence type="ECO:0000256" key="9">
    <source>
        <dbReference type="ARBA" id="ARBA00076414"/>
    </source>
</evidence>
<evidence type="ECO:0000256" key="7">
    <source>
        <dbReference type="ARBA" id="ARBA00053401"/>
    </source>
</evidence>
<comment type="caution">
    <text evidence="13">The sequence shown here is derived from an EMBL/GenBank/DDBJ whole genome shotgun (WGS) entry which is preliminary data.</text>
</comment>
<name>A0A8J6NX32_9BACT</name>